<dbReference type="InterPro" id="IPR010978">
    <property type="entry name" value="tRNA-bd_arm"/>
</dbReference>
<evidence type="ECO:0000313" key="12">
    <source>
        <dbReference type="EMBL" id="OAF61537.1"/>
    </source>
</evidence>
<keyword evidence="5" id="KW-0030">Aminoacyl-tRNA synthetase</keyword>
<evidence type="ECO:0000256" key="6">
    <source>
        <dbReference type="ARBA" id="ARBA00031113"/>
    </source>
</evidence>
<dbReference type="PRINTS" id="PR00981">
    <property type="entry name" value="TRNASYNTHSER"/>
</dbReference>
<dbReference type="Gene3D" id="3.30.930.10">
    <property type="entry name" value="Bira Bifunctional Protein, Domain 2"/>
    <property type="match status" value="1"/>
</dbReference>
<dbReference type="AlphaFoldDB" id="A0A177AHG4"/>
<evidence type="ECO:0000256" key="9">
    <source>
        <dbReference type="PIRSR" id="PIRSR001529-2"/>
    </source>
</evidence>
<gene>
    <name evidence="12" type="primary">DIA4</name>
    <name evidence="12" type="ORF">VC83_02211</name>
</gene>
<feature type="domain" description="Aminoacyl-transfer RNA synthetases class-II family profile" evidence="11">
    <location>
        <begin position="219"/>
        <end position="472"/>
    </location>
</feature>
<dbReference type="Pfam" id="PF02403">
    <property type="entry name" value="Seryl_tRNA_N"/>
    <property type="match status" value="1"/>
</dbReference>
<dbReference type="PIRSF" id="PIRSF001529">
    <property type="entry name" value="Ser-tRNA-synth_IIa"/>
    <property type="match status" value="1"/>
</dbReference>
<dbReference type="FunFam" id="3.30.930.10:FF:000069">
    <property type="entry name" value="Seryl-tRNA synthetase"/>
    <property type="match status" value="1"/>
</dbReference>
<organism evidence="12">
    <name type="scientific">Pseudogymnoascus destructans</name>
    <dbReference type="NCBI Taxonomy" id="655981"/>
    <lineage>
        <taxon>Eukaryota</taxon>
        <taxon>Fungi</taxon>
        <taxon>Dikarya</taxon>
        <taxon>Ascomycota</taxon>
        <taxon>Pezizomycotina</taxon>
        <taxon>Leotiomycetes</taxon>
        <taxon>Thelebolales</taxon>
        <taxon>Thelebolaceae</taxon>
        <taxon>Pseudogymnoascus</taxon>
    </lineage>
</organism>
<dbReference type="InterPro" id="IPR006195">
    <property type="entry name" value="aa-tRNA-synth_II"/>
</dbReference>
<keyword evidence="2 12" id="KW-0436">Ligase</keyword>
<feature type="binding site" evidence="8">
    <location>
        <position position="342"/>
    </location>
    <ligand>
        <name>L-serine</name>
        <dbReference type="ChEBI" id="CHEBI:33384"/>
    </ligand>
</feature>
<keyword evidence="3" id="KW-0547">Nucleotide-binding</keyword>
<dbReference type="InterPro" id="IPR042103">
    <property type="entry name" value="SerRS_1_N_sf"/>
</dbReference>
<dbReference type="InterPro" id="IPR045864">
    <property type="entry name" value="aa-tRNA-synth_II/BPL/LPL"/>
</dbReference>
<dbReference type="GeneID" id="36285294"/>
<evidence type="ECO:0000256" key="4">
    <source>
        <dbReference type="ARBA" id="ARBA00022840"/>
    </source>
</evidence>
<evidence type="ECO:0000256" key="10">
    <source>
        <dbReference type="SAM" id="MobiDB-lite"/>
    </source>
</evidence>
<accession>A0A177AHG4</accession>
<dbReference type="EC" id="6.1.1.11" evidence="1"/>
<evidence type="ECO:0000256" key="7">
    <source>
        <dbReference type="ARBA" id="ARBA00034892"/>
    </source>
</evidence>
<evidence type="ECO:0000256" key="1">
    <source>
        <dbReference type="ARBA" id="ARBA00012840"/>
    </source>
</evidence>
<feature type="site" description="Important for serine binding" evidence="8">
    <location>
        <position position="446"/>
    </location>
</feature>
<dbReference type="SUPFAM" id="SSF46589">
    <property type="entry name" value="tRNA-binding arm"/>
    <property type="match status" value="1"/>
</dbReference>
<feature type="binding site" evidence="9">
    <location>
        <begin position="319"/>
        <end position="321"/>
    </location>
    <ligand>
        <name>ATP</name>
        <dbReference type="ChEBI" id="CHEBI:30616"/>
    </ligand>
</feature>
<dbReference type="SUPFAM" id="SSF55681">
    <property type="entry name" value="Class II aaRS and biotin synthetases"/>
    <property type="match status" value="1"/>
</dbReference>
<dbReference type="Proteomes" id="UP000077154">
    <property type="component" value="Unassembled WGS sequence"/>
</dbReference>
<evidence type="ECO:0000256" key="8">
    <source>
        <dbReference type="PIRSR" id="PIRSR001529-1"/>
    </source>
</evidence>
<dbReference type="PROSITE" id="PS50862">
    <property type="entry name" value="AA_TRNA_LIGASE_II"/>
    <property type="match status" value="1"/>
</dbReference>
<dbReference type="Gene3D" id="1.10.287.40">
    <property type="entry name" value="Serine-tRNA synthetase, tRNA binding domain"/>
    <property type="match status" value="1"/>
</dbReference>
<dbReference type="InterPro" id="IPR015866">
    <property type="entry name" value="Ser-tRNA-synth_1_N"/>
</dbReference>
<reference evidence="12" key="1">
    <citation type="submission" date="2016-03" db="EMBL/GenBank/DDBJ databases">
        <title>Updated assembly of Pseudogymnoascus destructans, the fungus causing white-nose syndrome of bats.</title>
        <authorList>
            <person name="Palmer J.M."/>
            <person name="Drees K.P."/>
            <person name="Foster J.T."/>
            <person name="Lindner D.L."/>
        </authorList>
    </citation>
    <scope>NUCLEOTIDE SEQUENCE [LARGE SCALE GENOMIC DNA]</scope>
    <source>
        <strain evidence="12">20631-21</strain>
    </source>
</reference>
<feature type="binding site" evidence="9">
    <location>
        <begin position="335"/>
        <end position="338"/>
    </location>
    <ligand>
        <name>ATP</name>
        <dbReference type="ChEBI" id="CHEBI:30616"/>
    </ligand>
</feature>
<dbReference type="GO" id="GO:0005524">
    <property type="term" value="F:ATP binding"/>
    <property type="evidence" value="ECO:0007669"/>
    <property type="project" value="UniProtKB-KW"/>
</dbReference>
<evidence type="ECO:0000259" key="11">
    <source>
        <dbReference type="PROSITE" id="PS50862"/>
    </source>
</evidence>
<sequence length="491" mass="53919">MPPRIRPLLRRPQWRPYHPSPRLRAEPSRPSIAQKPTIDIKHIRQNPDLYTQNAIERNYGAQSSNPQRINELFAQWQGHQRDGRSMREQSNVLQAALANPKSARHQDAARAIGFEDLSRDGIIAASRSLKSKLASIETEEAKLTRSIEGLALELPNFTSPDTPRGHEPKVLSYINEHPSGESEKSHVDIGTSLGILDFASAGSTSGWGWYYLMGAAAQLEQALVQFALSKATARGWTLVAPPSIVYSHVAAACGFMPRDQSGETQIYTIAQGEGDVARGRPELCLAGTAEIPLAGMGAGALLDSAVLPRKYVAASRCYRAEAGARGVDTKGLYRVHEFTKVELFSWTTPELEAATEVFEEIVDMQVEVLRELGLHCRVLEMPSTDLGASAFRKKDIEAFFPSRRGRDGGYGEVTSASVCTDFQARRLGTKMSRGGKKEWVYTVNGTGMAVPRVLAAVLENGWDERRGQVAAPECLWPWMGGLKVIKGKIVV</sequence>
<keyword evidence="4 9" id="KW-0067">ATP-binding</keyword>
<feature type="binding site" evidence="9">
    <location>
        <begin position="412"/>
        <end position="415"/>
    </location>
    <ligand>
        <name>ATP</name>
        <dbReference type="ChEBI" id="CHEBI:30616"/>
    </ligand>
</feature>
<dbReference type="eggNOG" id="KOG2509">
    <property type="taxonomic scope" value="Eukaryota"/>
</dbReference>
<dbReference type="PANTHER" id="PTHR11778">
    <property type="entry name" value="SERYL-TRNA SYNTHETASE"/>
    <property type="match status" value="1"/>
</dbReference>
<dbReference type="EMBL" id="KV441389">
    <property type="protein sequence ID" value="OAF61537.1"/>
    <property type="molecule type" value="Genomic_DNA"/>
</dbReference>
<dbReference type="VEuPathDB" id="FungiDB:GMDG_03276"/>
<evidence type="ECO:0000256" key="3">
    <source>
        <dbReference type="ARBA" id="ARBA00022741"/>
    </source>
</evidence>
<protein>
    <recommendedName>
        <fullName evidence="1">serine--tRNA ligase</fullName>
        <ecNumber evidence="1">6.1.1.11</ecNumber>
    </recommendedName>
    <alternativeName>
        <fullName evidence="6">Seryl-tRNA synthetase</fullName>
    </alternativeName>
    <alternativeName>
        <fullName evidence="7">Seryl-tRNA(Ser) synthetase</fullName>
    </alternativeName>
</protein>
<feature type="region of interest" description="Disordered" evidence="10">
    <location>
        <begin position="1"/>
        <end position="37"/>
    </location>
</feature>
<proteinExistence type="predicted"/>
<dbReference type="OrthoDB" id="426293at2759"/>
<dbReference type="InterPro" id="IPR002314">
    <property type="entry name" value="aa-tRNA-synt_IIb"/>
</dbReference>
<dbReference type="Pfam" id="PF00587">
    <property type="entry name" value="tRNA-synt_2b"/>
    <property type="match status" value="1"/>
</dbReference>
<evidence type="ECO:0000256" key="2">
    <source>
        <dbReference type="ARBA" id="ARBA00022598"/>
    </source>
</evidence>
<dbReference type="GO" id="GO:0004828">
    <property type="term" value="F:serine-tRNA ligase activity"/>
    <property type="evidence" value="ECO:0007669"/>
    <property type="project" value="UniProtKB-EC"/>
</dbReference>
<feature type="binding site" evidence="8">
    <location>
        <position position="319"/>
    </location>
    <ligand>
        <name>L-serine</name>
        <dbReference type="ChEBI" id="CHEBI:33384"/>
    </ligand>
</feature>
<evidence type="ECO:0000256" key="5">
    <source>
        <dbReference type="ARBA" id="ARBA00023146"/>
    </source>
</evidence>
<dbReference type="NCBIfam" id="TIGR00414">
    <property type="entry name" value="serS"/>
    <property type="match status" value="1"/>
</dbReference>
<dbReference type="InterPro" id="IPR002317">
    <property type="entry name" value="Ser-tRNA-ligase_type_1"/>
</dbReference>
<dbReference type="GO" id="GO:0006434">
    <property type="term" value="P:seryl-tRNA aminoacylation"/>
    <property type="evidence" value="ECO:0007669"/>
    <property type="project" value="InterPro"/>
</dbReference>
<name>A0A177AHG4_9PEZI</name>
<feature type="binding site" evidence="8">
    <location>
        <position position="444"/>
    </location>
    <ligand>
        <name>L-serine</name>
        <dbReference type="ChEBI" id="CHEBI:33384"/>
    </ligand>
</feature>
<feature type="binding site" evidence="8">
    <location>
        <position position="288"/>
    </location>
    <ligand>
        <name>L-serine</name>
        <dbReference type="ChEBI" id="CHEBI:33384"/>
    </ligand>
</feature>
<dbReference type="RefSeq" id="XP_024326812.1">
    <property type="nucleotide sequence ID" value="XM_024465878.1"/>
</dbReference>
<dbReference type="UniPathway" id="UPA00906">
    <property type="reaction ID" value="UER00895"/>
</dbReference>